<protein>
    <submittedName>
        <fullName evidence="4">USP domain-containing protein</fullName>
    </submittedName>
</protein>
<dbReference type="WBParaSite" id="PTRK_0001265500.1">
    <property type="protein sequence ID" value="PTRK_0001265500.1"/>
    <property type="gene ID" value="PTRK_0001265500"/>
</dbReference>
<dbReference type="Proteomes" id="UP000038045">
    <property type="component" value="Unplaced"/>
</dbReference>
<dbReference type="GO" id="GO:0005829">
    <property type="term" value="C:cytosol"/>
    <property type="evidence" value="ECO:0007669"/>
    <property type="project" value="TreeGrafter"/>
</dbReference>
<comment type="similarity">
    <text evidence="1">Belongs to the peptidase C19 family.</text>
</comment>
<dbReference type="AlphaFoldDB" id="A0A0N4ZVP1"/>
<dbReference type="InterPro" id="IPR038765">
    <property type="entry name" value="Papain-like_cys_pep_sf"/>
</dbReference>
<dbReference type="InterPro" id="IPR001394">
    <property type="entry name" value="Peptidase_C19_UCH"/>
</dbReference>
<dbReference type="InterPro" id="IPR018289">
    <property type="entry name" value="MULE_transposase_dom"/>
</dbReference>
<name>A0A0N4ZVP1_PARTI</name>
<dbReference type="PROSITE" id="PS00972">
    <property type="entry name" value="USP_1"/>
    <property type="match status" value="1"/>
</dbReference>
<dbReference type="GO" id="GO:0005634">
    <property type="term" value="C:nucleus"/>
    <property type="evidence" value="ECO:0007669"/>
    <property type="project" value="TreeGrafter"/>
</dbReference>
<dbReference type="PROSITE" id="PS50235">
    <property type="entry name" value="USP_3"/>
    <property type="match status" value="1"/>
</dbReference>
<sequence length="904" mass="106373">KLFESFNEINKIRHKKRYIEDEENDYENNSPGLFLPLGQYSSSFESRMCETIKEFDDMYMGLMCGGGACNQLFFKSKSGKDTSKEAFYVMGNLYEYHYHHRWITAPHIISHFYRCADCVAVKAKETRNNIYLSKISSKESKQAATIILAYDIPTRILFGYRENIQKHHPLCQKEYLRNVYSATMTEFINLVRTRKGASSKILKYMVPRAEMRDQCSRFTGYSNINRFKLIEELRFTYDSYDDKKDLLLRYENDEEDLNCPVLNYDVYAKSKYLILTSKKLLKAMSESDILASDGTYSTFPNEKYKCLYTIHAIMRKEHNGEIRERFFHVCVILVINEQQETYNMAFSKLVNILVNEMNITLKCQTWFVDKQRTIINCIRHFFKHVNISLCFFHYTNNVVEKLREYGLTVTYTKFKNEDKNLYHRIKRLFVVVFMPEDEIRSTYEEIKDDILKIFEGANNKCWIYSKDIPLSSICKYMTRHRTTNVCEAFHKKLSVLGFSNSKCLGYFGISMKKLLFEEELGIERLQMNRYKVLKNQRVEYKERNANLNEASEAYCNKDIDVFQYLDRVANYVILEEHKKLYNDRQVVNLEDRPIVDGLDGTQPDRSYFPTDINTPVNEPLNKRPRLQKKIETNSQSSTRKIWGYKGIKNIGQSCYANASLQLLFNCSDFVKKIGNYEGNNDMIKALNVFASEYFKENQNLSNNCLSSVDPTNLYSILRKNEYLGRNGLLNGQQHDSAEFIASLLTKIEEIAPNMMEAFYFSITKHYKCENESCLKSFYEETTQSFLIFSIGRDYTGISFSIMDLFNNMLKENVLLDKTMRCPHCKLTPTCFIKNTFSKYPKYLVVQLERKYMIDDVVYHNDSIIYIVRPQLHSKKFVPPSPYKIKEYISFEGIDGIGHYIAHVR</sequence>
<dbReference type="InterPro" id="IPR028889">
    <property type="entry name" value="USP"/>
</dbReference>
<evidence type="ECO:0000313" key="4">
    <source>
        <dbReference type="WBParaSite" id="PTRK_0001265500.1"/>
    </source>
</evidence>
<dbReference type="Pfam" id="PF00443">
    <property type="entry name" value="UCH"/>
    <property type="match status" value="1"/>
</dbReference>
<evidence type="ECO:0000259" key="2">
    <source>
        <dbReference type="PROSITE" id="PS50235"/>
    </source>
</evidence>
<evidence type="ECO:0000256" key="1">
    <source>
        <dbReference type="ARBA" id="ARBA00009085"/>
    </source>
</evidence>
<organism evidence="3 4">
    <name type="scientific">Parastrongyloides trichosuri</name>
    <name type="common">Possum-specific nematode worm</name>
    <dbReference type="NCBI Taxonomy" id="131310"/>
    <lineage>
        <taxon>Eukaryota</taxon>
        <taxon>Metazoa</taxon>
        <taxon>Ecdysozoa</taxon>
        <taxon>Nematoda</taxon>
        <taxon>Chromadorea</taxon>
        <taxon>Rhabditida</taxon>
        <taxon>Tylenchina</taxon>
        <taxon>Panagrolaimomorpha</taxon>
        <taxon>Strongyloidoidea</taxon>
        <taxon>Strongyloididae</taxon>
        <taxon>Parastrongyloides</taxon>
    </lineage>
</organism>
<feature type="domain" description="USP" evidence="2">
    <location>
        <begin position="645"/>
        <end position="904"/>
    </location>
</feature>
<keyword evidence="3" id="KW-1185">Reference proteome</keyword>
<dbReference type="Pfam" id="PF10551">
    <property type="entry name" value="MULE"/>
    <property type="match status" value="1"/>
</dbReference>
<dbReference type="Gene3D" id="3.90.70.10">
    <property type="entry name" value="Cysteine proteinases"/>
    <property type="match status" value="1"/>
</dbReference>
<dbReference type="STRING" id="131310.A0A0N4ZVP1"/>
<accession>A0A0N4ZVP1</accession>
<dbReference type="InterPro" id="IPR018200">
    <property type="entry name" value="USP_CS"/>
</dbReference>
<dbReference type="GO" id="GO:0004843">
    <property type="term" value="F:cysteine-type deubiquitinase activity"/>
    <property type="evidence" value="ECO:0007669"/>
    <property type="project" value="InterPro"/>
</dbReference>
<dbReference type="PANTHER" id="PTHR24006">
    <property type="entry name" value="UBIQUITIN CARBOXYL-TERMINAL HYDROLASE"/>
    <property type="match status" value="1"/>
</dbReference>
<proteinExistence type="inferred from homology"/>
<evidence type="ECO:0000313" key="3">
    <source>
        <dbReference type="Proteomes" id="UP000038045"/>
    </source>
</evidence>
<dbReference type="SUPFAM" id="SSF54001">
    <property type="entry name" value="Cysteine proteinases"/>
    <property type="match status" value="1"/>
</dbReference>
<dbReference type="GO" id="GO:0016579">
    <property type="term" value="P:protein deubiquitination"/>
    <property type="evidence" value="ECO:0007669"/>
    <property type="project" value="InterPro"/>
</dbReference>
<reference evidence="4" key="1">
    <citation type="submission" date="2017-02" db="UniProtKB">
        <authorList>
            <consortium name="WormBaseParasite"/>
        </authorList>
    </citation>
    <scope>IDENTIFICATION</scope>
</reference>
<dbReference type="InterPro" id="IPR050164">
    <property type="entry name" value="Peptidase_C19"/>
</dbReference>